<dbReference type="SMART" id="SM00471">
    <property type="entry name" value="HDc"/>
    <property type="match status" value="1"/>
</dbReference>
<comment type="caution">
    <text evidence="9">The sequence shown here is derived from an EMBL/GenBank/DDBJ whole genome shotgun (WGS) entry which is preliminary data.</text>
</comment>
<dbReference type="InterPro" id="IPR006674">
    <property type="entry name" value="HD_domain"/>
</dbReference>
<proteinExistence type="inferred from homology"/>
<dbReference type="Pfam" id="PF00013">
    <property type="entry name" value="KH_1"/>
    <property type="match status" value="1"/>
</dbReference>
<feature type="coiled-coil region" evidence="7">
    <location>
        <begin position="41"/>
        <end position="147"/>
    </location>
</feature>
<organism evidence="9 10">
    <name type="scientific">Candidatus Pelethenecus faecipullorum</name>
    <dbReference type="NCBI Taxonomy" id="2840900"/>
    <lineage>
        <taxon>Bacteria</taxon>
        <taxon>Bacillati</taxon>
        <taxon>Mycoplasmatota</taxon>
        <taxon>Mollicutes</taxon>
        <taxon>Candidatus Pelethenecus</taxon>
    </lineage>
</organism>
<dbReference type="PANTHER" id="PTHR12826">
    <property type="entry name" value="RIBONUCLEASE Y"/>
    <property type="match status" value="1"/>
</dbReference>
<evidence type="ECO:0000256" key="1">
    <source>
        <dbReference type="ARBA" id="ARBA00022722"/>
    </source>
</evidence>
<dbReference type="AlphaFoldDB" id="A0A9D1GQC9"/>
<dbReference type="GO" id="GO:0006402">
    <property type="term" value="P:mRNA catabolic process"/>
    <property type="evidence" value="ECO:0007669"/>
    <property type="project" value="UniProtKB-UniRule"/>
</dbReference>
<dbReference type="NCBIfam" id="TIGR03319">
    <property type="entry name" value="RNase_Y"/>
    <property type="match status" value="1"/>
</dbReference>
<dbReference type="HAMAP" id="MF_00335">
    <property type="entry name" value="RNase_Y"/>
    <property type="match status" value="1"/>
</dbReference>
<dbReference type="PANTHER" id="PTHR12826:SF15">
    <property type="entry name" value="RIBONUCLEASE Y"/>
    <property type="match status" value="1"/>
</dbReference>
<evidence type="ECO:0000313" key="9">
    <source>
        <dbReference type="EMBL" id="HIT49493.1"/>
    </source>
</evidence>
<evidence type="ECO:0000259" key="8">
    <source>
        <dbReference type="PROSITE" id="PS51831"/>
    </source>
</evidence>
<feature type="domain" description="HD" evidence="8">
    <location>
        <begin position="340"/>
        <end position="433"/>
    </location>
</feature>
<dbReference type="GO" id="GO:0003723">
    <property type="term" value="F:RNA binding"/>
    <property type="evidence" value="ECO:0007669"/>
    <property type="project" value="UniProtKB-UniRule"/>
</dbReference>
<evidence type="ECO:0000256" key="2">
    <source>
        <dbReference type="ARBA" id="ARBA00022759"/>
    </source>
</evidence>
<keyword evidence="3 5" id="KW-0378">Hydrolase</keyword>
<dbReference type="Proteomes" id="UP000886758">
    <property type="component" value="Unassembled WGS sequence"/>
</dbReference>
<dbReference type="GO" id="GO:0016787">
    <property type="term" value="F:hydrolase activity"/>
    <property type="evidence" value="ECO:0007669"/>
    <property type="project" value="UniProtKB-KW"/>
</dbReference>
<comment type="subcellular location">
    <subcellularLocation>
        <location evidence="5">Cell membrane</location>
        <topology evidence="5">Single-pass membrane protein</topology>
    </subcellularLocation>
</comment>
<dbReference type="InterPro" id="IPR022711">
    <property type="entry name" value="RNase_Y_N"/>
</dbReference>
<keyword evidence="4 5" id="KW-0694">RNA-binding</keyword>
<dbReference type="InterPro" id="IPR004087">
    <property type="entry name" value="KH_dom"/>
</dbReference>
<evidence type="ECO:0000256" key="5">
    <source>
        <dbReference type="HAMAP-Rule" id="MF_00335"/>
    </source>
</evidence>
<gene>
    <name evidence="5 9" type="primary">rny</name>
    <name evidence="9" type="ORF">IAD46_00550</name>
</gene>
<dbReference type="EC" id="3.1.-.-" evidence="5 6"/>
<comment type="similarity">
    <text evidence="5">Belongs to the RNase Y family.</text>
</comment>
<keyword evidence="1 5" id="KW-0540">Nuclease</keyword>
<evidence type="ECO:0000256" key="3">
    <source>
        <dbReference type="ARBA" id="ARBA00022801"/>
    </source>
</evidence>
<dbReference type="CDD" id="cd22431">
    <property type="entry name" value="KH-I_RNaseY"/>
    <property type="match status" value="1"/>
</dbReference>
<evidence type="ECO:0000313" key="10">
    <source>
        <dbReference type="Proteomes" id="UP000886758"/>
    </source>
</evidence>
<keyword evidence="5" id="KW-0472">Membrane</keyword>
<dbReference type="Pfam" id="PF12072">
    <property type="entry name" value="RNase_Y_N"/>
    <property type="match status" value="1"/>
</dbReference>
<dbReference type="Gene3D" id="1.10.3210.10">
    <property type="entry name" value="Hypothetical protein af1432"/>
    <property type="match status" value="1"/>
</dbReference>
<dbReference type="SUPFAM" id="SSF109604">
    <property type="entry name" value="HD-domain/PDEase-like"/>
    <property type="match status" value="1"/>
</dbReference>
<feature type="transmembrane region" description="Helical" evidence="5">
    <location>
        <begin position="6"/>
        <end position="28"/>
    </location>
</feature>
<dbReference type="PROSITE" id="PS51831">
    <property type="entry name" value="HD"/>
    <property type="match status" value="1"/>
</dbReference>
<dbReference type="Pfam" id="PF01966">
    <property type="entry name" value="HD"/>
    <property type="match status" value="1"/>
</dbReference>
<protein>
    <recommendedName>
        <fullName evidence="5 6">Ribonuclease Y</fullName>
        <shortName evidence="5">RNase Y</shortName>
        <ecNumber evidence="5 6">3.1.-.-</ecNumber>
    </recommendedName>
</protein>
<dbReference type="InterPro" id="IPR004088">
    <property type="entry name" value="KH_dom_type_1"/>
</dbReference>
<dbReference type="SMART" id="SM00322">
    <property type="entry name" value="KH"/>
    <property type="match status" value="1"/>
</dbReference>
<dbReference type="InterPro" id="IPR006675">
    <property type="entry name" value="HDIG_dom"/>
</dbReference>
<dbReference type="SUPFAM" id="SSF54791">
    <property type="entry name" value="Eukaryotic type KH-domain (KH-domain type I)"/>
    <property type="match status" value="1"/>
</dbReference>
<keyword evidence="5" id="KW-1133">Transmembrane helix</keyword>
<keyword evidence="7" id="KW-0175">Coiled coil</keyword>
<accession>A0A9D1GQC9</accession>
<dbReference type="InterPro" id="IPR017705">
    <property type="entry name" value="Ribonuclease_Y"/>
</dbReference>
<reference evidence="9" key="1">
    <citation type="submission" date="2020-10" db="EMBL/GenBank/DDBJ databases">
        <authorList>
            <person name="Gilroy R."/>
        </authorList>
    </citation>
    <scope>NUCLEOTIDE SEQUENCE</scope>
    <source>
        <strain evidence="9">ChiW17-6978</strain>
    </source>
</reference>
<reference evidence="9" key="2">
    <citation type="journal article" date="2021" name="PeerJ">
        <title>Extensive microbial diversity within the chicken gut microbiome revealed by metagenomics and culture.</title>
        <authorList>
            <person name="Gilroy R."/>
            <person name="Ravi A."/>
            <person name="Getino M."/>
            <person name="Pursley I."/>
            <person name="Horton D.L."/>
            <person name="Alikhan N.F."/>
            <person name="Baker D."/>
            <person name="Gharbi K."/>
            <person name="Hall N."/>
            <person name="Watson M."/>
            <person name="Adriaenssens E.M."/>
            <person name="Foster-Nyarko E."/>
            <person name="Jarju S."/>
            <person name="Secka A."/>
            <person name="Antonio M."/>
            <person name="Oren A."/>
            <person name="Chaudhuri R.R."/>
            <person name="La Ragione R."/>
            <person name="Hildebrand F."/>
            <person name="Pallen M.J."/>
        </authorList>
    </citation>
    <scope>NUCLEOTIDE SEQUENCE</scope>
    <source>
        <strain evidence="9">ChiW17-6978</strain>
    </source>
</reference>
<comment type="function">
    <text evidence="5">Endoribonuclease that initiates mRNA decay.</text>
</comment>
<evidence type="ECO:0000256" key="6">
    <source>
        <dbReference type="NCBIfam" id="TIGR03319"/>
    </source>
</evidence>
<dbReference type="EMBL" id="DVLF01000020">
    <property type="protein sequence ID" value="HIT49493.1"/>
    <property type="molecule type" value="Genomic_DNA"/>
</dbReference>
<dbReference type="GO" id="GO:0005886">
    <property type="term" value="C:plasma membrane"/>
    <property type="evidence" value="ECO:0007669"/>
    <property type="project" value="UniProtKB-SubCell"/>
</dbReference>
<dbReference type="CDD" id="cd00077">
    <property type="entry name" value="HDc"/>
    <property type="match status" value="1"/>
</dbReference>
<dbReference type="InterPro" id="IPR036612">
    <property type="entry name" value="KH_dom_type_1_sf"/>
</dbReference>
<dbReference type="InterPro" id="IPR003607">
    <property type="entry name" value="HD/PDEase_dom"/>
</dbReference>
<dbReference type="Gene3D" id="3.30.1370.10">
    <property type="entry name" value="K Homology domain, type 1"/>
    <property type="match status" value="1"/>
</dbReference>
<evidence type="ECO:0000256" key="7">
    <source>
        <dbReference type="SAM" id="Coils"/>
    </source>
</evidence>
<keyword evidence="2 5" id="KW-0255">Endonuclease</keyword>
<dbReference type="GO" id="GO:0004521">
    <property type="term" value="F:RNA endonuclease activity"/>
    <property type="evidence" value="ECO:0007669"/>
    <property type="project" value="UniProtKB-UniRule"/>
</dbReference>
<name>A0A9D1GQC9_9MOLU</name>
<keyword evidence="5" id="KW-0812">Transmembrane</keyword>
<keyword evidence="5" id="KW-1003">Cell membrane</keyword>
<dbReference type="PROSITE" id="PS50084">
    <property type="entry name" value="KH_TYPE_1"/>
    <property type="match status" value="1"/>
</dbReference>
<sequence>MQTGAWIALLIVLCLVFLILGTVLGYLIRVKHHEKSFLKTKQEAEQIIASAEAEAEKRKRQFLSDAKQEIVDLKNEADRDIKERKSVVLELENKLNQREDTLDRRSNNLDRREEMLNAKENKIDEKKAELEQQNNKVEAILKQQEQKLVEIAALTREEAKKIIMDRVHEEVSTEIAVYIKEEEEKARLEVKNKAKNILALAIQKYAGETAGETTVSTVSLPVEEMKGRIIGREGRNIRTLESLTGVDLIIDDTPEAVVLSGFDPVRREIAKRSLEILVSDGRIHPARIEEVVERCRGEVEMAIREKGEEAVFKAGIGKIHPDLVRLLGRLNYRTSYGQNVLNHSLETAMICGKLAAEIGENEVLARRAGLLHDIGKSVDHEIEGSHVEIGVELAKKYHEPKEVIDAIASHHEDVAPRSIIAVLVAAADALSSARPGARSDSLENYVKRLESLENIANEVRGVASSYAVQAGREVRVIVNPDEVDDLATISIARQIKEQIENKLSYPGTIKVTVLRETRAVDVAK</sequence>
<dbReference type="NCBIfam" id="TIGR00277">
    <property type="entry name" value="HDIG"/>
    <property type="match status" value="1"/>
</dbReference>
<evidence type="ECO:0000256" key="4">
    <source>
        <dbReference type="ARBA" id="ARBA00022884"/>
    </source>
</evidence>